<dbReference type="AlphaFoldDB" id="A0A3E1BH74"/>
<proteinExistence type="predicted"/>
<evidence type="ECO:0000313" key="2">
    <source>
        <dbReference type="Proteomes" id="UP000256748"/>
    </source>
</evidence>
<organism evidence="1 2">
    <name type="scientific">Rhizobium leguminosarum bv. trifolii</name>
    <dbReference type="NCBI Taxonomy" id="386"/>
    <lineage>
        <taxon>Bacteria</taxon>
        <taxon>Pseudomonadati</taxon>
        <taxon>Pseudomonadota</taxon>
        <taxon>Alphaproteobacteria</taxon>
        <taxon>Hyphomicrobiales</taxon>
        <taxon>Rhizobiaceae</taxon>
        <taxon>Rhizobium/Agrobacterium group</taxon>
        <taxon>Rhizobium</taxon>
    </lineage>
</organism>
<dbReference type="RefSeq" id="WP_116273970.1">
    <property type="nucleotide sequence ID" value="NZ_KZ859521.1"/>
</dbReference>
<accession>A0A3E1BH74</accession>
<comment type="caution">
    <text evidence="1">The sequence shown here is derived from an EMBL/GenBank/DDBJ whole genome shotgun (WGS) entry which is preliminary data.</text>
</comment>
<name>A0A3E1BH74_RHILT</name>
<dbReference type="Proteomes" id="UP000256748">
    <property type="component" value="Unassembled WGS sequence"/>
</dbReference>
<evidence type="ECO:0000313" key="1">
    <source>
        <dbReference type="EMBL" id="RFB92274.1"/>
    </source>
</evidence>
<sequence>MDRINGAGTTDIGGGRRGFRDENLGAGVEGTEVTALWANMLQEEILKVCAMAGLSPSEADWTQLYQAIGVLDDALFADVVAAFPYATTAEAIAGVLLNKIINPKTLADVLTARIATQIETDGGTVNNKFIVPSVMRNIFRFFDASFTPSTSVPSNVMTCPAIGAAIEQNLIDTTTFSTAKLTIGARDAGVWLVMASIQYTGAAQNKSLRIHKNGAASSYTPLSRIGVMQNGVGADNDTYIVTAMVRLASGDQISADLLHTISGTQTVTQGRFTATRIAL</sequence>
<gene>
    <name evidence="1" type="ORF">B5K10_15770</name>
</gene>
<reference evidence="1 2" key="1">
    <citation type="submission" date="2017-03" db="EMBL/GenBank/DDBJ databases">
        <title>Genome analysis of Rhizobial strains effectives or ineffectives for nitrogen fixation isolated from bean seeds.</title>
        <authorList>
            <person name="Peralta H."/>
            <person name="Aguilar-Vera A."/>
            <person name="Mora Y."/>
            <person name="Vargas-Lagunas C."/>
            <person name="Girard L."/>
            <person name="Mora J."/>
        </authorList>
    </citation>
    <scope>NUCLEOTIDE SEQUENCE [LARGE SCALE GENOMIC DNA]</scope>
    <source>
        <strain evidence="1 2">CCGM5</strain>
    </source>
</reference>
<dbReference type="EMBL" id="NAOO01000018">
    <property type="protein sequence ID" value="RFB92274.1"/>
    <property type="molecule type" value="Genomic_DNA"/>
</dbReference>
<protein>
    <submittedName>
        <fullName evidence="1">Uncharacterized protein</fullName>
    </submittedName>
</protein>